<dbReference type="Proteomes" id="UP000315112">
    <property type="component" value="Unassembled WGS sequence"/>
</dbReference>
<gene>
    <name evidence="3" type="ORF">GO485_28960</name>
    <name evidence="4" type="ORF">IP92_04884</name>
</gene>
<dbReference type="InterPro" id="IPR017732">
    <property type="entry name" value="T4/T6SS_DotU"/>
</dbReference>
<keyword evidence="1" id="KW-0812">Transmembrane</keyword>
<evidence type="ECO:0000256" key="1">
    <source>
        <dbReference type="SAM" id="Phobius"/>
    </source>
</evidence>
<dbReference type="Pfam" id="PF09850">
    <property type="entry name" value="DotU"/>
    <property type="match status" value="1"/>
</dbReference>
<dbReference type="EMBL" id="VLKW01000011">
    <property type="protein sequence ID" value="TWI43830.1"/>
    <property type="molecule type" value="Genomic_DNA"/>
</dbReference>
<feature type="transmembrane region" description="Helical" evidence="1">
    <location>
        <begin position="215"/>
        <end position="234"/>
    </location>
</feature>
<dbReference type="EMBL" id="CP046904">
    <property type="protein sequence ID" value="QGZ42665.1"/>
    <property type="molecule type" value="Genomic_DNA"/>
</dbReference>
<reference evidence="4 5" key="1">
    <citation type="journal article" date="2015" name="Stand. Genomic Sci.">
        <title>Genomic Encyclopedia of Bacterial and Archaeal Type Strains, Phase III: the genomes of soil and plant-associated and newly described type strains.</title>
        <authorList>
            <person name="Whitman W.B."/>
            <person name="Woyke T."/>
            <person name="Klenk H.P."/>
            <person name="Zhou Y."/>
            <person name="Lilburn T.G."/>
            <person name="Beck B.J."/>
            <person name="De Vos P."/>
            <person name="Vandamme P."/>
            <person name="Eisen J.A."/>
            <person name="Garrity G."/>
            <person name="Hugenholtz P."/>
            <person name="Kyrpides N.C."/>
        </authorList>
    </citation>
    <scope>NUCLEOTIDE SEQUENCE [LARGE SCALE GENOMIC DNA]</scope>
    <source>
        <strain evidence="4 5">CGMCC 1.10685</strain>
    </source>
</reference>
<dbReference type="OrthoDB" id="345640at2"/>
<keyword evidence="1" id="KW-1133">Transmembrane helix</keyword>
<feature type="domain" description="Type IV / VI secretion system DotU" evidence="2">
    <location>
        <begin position="25"/>
        <end position="227"/>
    </location>
</feature>
<keyword evidence="1" id="KW-0472">Membrane</keyword>
<dbReference type="Gene3D" id="1.25.40.590">
    <property type="entry name" value="Type IV / VI secretion system, DotU"/>
    <property type="match status" value="1"/>
</dbReference>
<evidence type="ECO:0000313" key="3">
    <source>
        <dbReference type="EMBL" id="QGZ42665.1"/>
    </source>
</evidence>
<dbReference type="AlphaFoldDB" id="A0A562PHX3"/>
<evidence type="ECO:0000313" key="6">
    <source>
        <dbReference type="Proteomes" id="UP000437862"/>
    </source>
</evidence>
<reference evidence="4" key="2">
    <citation type="submission" date="2019-07" db="EMBL/GenBank/DDBJ databases">
        <authorList>
            <person name="Whitman W."/>
            <person name="Huntemann M."/>
            <person name="Clum A."/>
            <person name="Pillay M."/>
            <person name="Palaniappan K."/>
            <person name="Varghese N."/>
            <person name="Mikhailova N."/>
            <person name="Stamatis D."/>
            <person name="Reddy T."/>
            <person name="Daum C."/>
            <person name="Shapiro N."/>
            <person name="Ivanova N."/>
            <person name="Kyrpides N."/>
            <person name="Woyke T."/>
        </authorList>
    </citation>
    <scope>NUCLEOTIDE SEQUENCE</scope>
    <source>
        <strain evidence="4">CGMCC 1.10685</strain>
    </source>
</reference>
<sequence length="266" mass="28966">MTNQSNERAAAGRDDLASSQFRHFAAVLAQAAQAATRLGEHEAQAGAEALSRQLVQLIELHTLEAGRQGGKAGLDAELQARFVKAALADEVLLHTDWAGRQHWQHVLLEATLFNTAYAGQQVFADIEQLLRERDAGRRGVARLYLHLLSLGFQGRYRGSADLGPIAACRRELFQLIYQRPADLGGRDAVLAEQPYASTLTYGGGRRLPKLSRRGVMLAVALLLLLGVSELLWLWQSWPVRDAVDAPLAQLASVAAPGRAAWETASC</sequence>
<proteinExistence type="predicted"/>
<protein>
    <submittedName>
        <fullName evidence="3">DotU family type IV/VI secretion system protein</fullName>
    </submittedName>
    <submittedName>
        <fullName evidence="4">Type VI secretion system protein ImpK</fullName>
    </submittedName>
</protein>
<evidence type="ECO:0000313" key="4">
    <source>
        <dbReference type="EMBL" id="TWI43830.1"/>
    </source>
</evidence>
<reference evidence="3 6" key="3">
    <citation type="submission" date="2019-12" db="EMBL/GenBank/DDBJ databases">
        <title>Draft Genome Sequences of Six Type Strains of the Genus Massilia.</title>
        <authorList>
            <person name="Miess H."/>
            <person name="Frediansyah A."/>
            <person name="Goeker M."/>
            <person name="Gross H."/>
        </authorList>
    </citation>
    <scope>NUCLEOTIDE SEQUENCE [LARGE SCALE GENOMIC DNA]</scope>
    <source>
        <strain evidence="3 6">DSM 26639</strain>
    </source>
</reference>
<evidence type="ECO:0000259" key="2">
    <source>
        <dbReference type="Pfam" id="PF09850"/>
    </source>
</evidence>
<organism evidence="4 5">
    <name type="scientific">Pseudoduganella flava</name>
    <dbReference type="NCBI Taxonomy" id="871742"/>
    <lineage>
        <taxon>Bacteria</taxon>
        <taxon>Pseudomonadati</taxon>
        <taxon>Pseudomonadota</taxon>
        <taxon>Betaproteobacteria</taxon>
        <taxon>Burkholderiales</taxon>
        <taxon>Oxalobacteraceae</taxon>
        <taxon>Telluria group</taxon>
        <taxon>Pseudoduganella</taxon>
    </lineage>
</organism>
<dbReference type="Proteomes" id="UP000437862">
    <property type="component" value="Chromosome"/>
</dbReference>
<dbReference type="RefSeq" id="WP_145880168.1">
    <property type="nucleotide sequence ID" value="NZ_CP046904.1"/>
</dbReference>
<evidence type="ECO:0000313" key="5">
    <source>
        <dbReference type="Proteomes" id="UP000315112"/>
    </source>
</evidence>
<accession>A0A562PHX3</accession>
<dbReference type="InterPro" id="IPR038522">
    <property type="entry name" value="T4/T6SS_DotU_sf"/>
</dbReference>
<dbReference type="PANTHER" id="PTHR38033">
    <property type="entry name" value="MEMBRANE PROTEIN-RELATED"/>
    <property type="match status" value="1"/>
</dbReference>
<dbReference type="PANTHER" id="PTHR38033:SF1">
    <property type="entry name" value="DOTU FAMILY TYPE IV_VI SECRETION SYSTEM PROTEIN"/>
    <property type="match status" value="1"/>
</dbReference>
<keyword evidence="6" id="KW-1185">Reference proteome</keyword>
<name>A0A562PHX3_9BURK</name>